<dbReference type="RefSeq" id="WP_349204922.1">
    <property type="nucleotide sequence ID" value="NZ_JBBMFN010000030.1"/>
</dbReference>
<gene>
    <name evidence="7" type="ORF">WMO63_12955</name>
</gene>
<evidence type="ECO:0000313" key="7">
    <source>
        <dbReference type="EMBL" id="MEQ2466577.1"/>
    </source>
</evidence>
<feature type="domain" description="Extracellular endo-alpha-(1-&gt;5)-L-arabinanase C-terminal" evidence="6">
    <location>
        <begin position="326"/>
        <end position="419"/>
    </location>
</feature>
<keyword evidence="8" id="KW-1185">Reference proteome</keyword>
<name>A0ABV1F2M0_9BACI</name>
<dbReference type="Proteomes" id="UP001465426">
    <property type="component" value="Unassembled WGS sequence"/>
</dbReference>
<evidence type="ECO:0000259" key="6">
    <source>
        <dbReference type="Pfam" id="PF16369"/>
    </source>
</evidence>
<keyword evidence="3 5" id="KW-0378">Hydrolase</keyword>
<dbReference type="SUPFAM" id="SSF75005">
    <property type="entry name" value="Arabinanase/levansucrase/invertase"/>
    <property type="match status" value="1"/>
</dbReference>
<evidence type="ECO:0000256" key="5">
    <source>
        <dbReference type="RuleBase" id="RU361187"/>
    </source>
</evidence>
<reference evidence="7 8" key="1">
    <citation type="submission" date="2024-03" db="EMBL/GenBank/DDBJ databases">
        <title>Human intestinal bacterial collection.</title>
        <authorList>
            <person name="Pauvert C."/>
            <person name="Hitch T.C.A."/>
            <person name="Clavel T."/>
        </authorList>
    </citation>
    <scope>NUCLEOTIDE SEQUENCE [LARGE SCALE GENOMIC DNA]</scope>
    <source>
        <strain evidence="7 8">CLA-SR-H024</strain>
    </source>
</reference>
<evidence type="ECO:0000256" key="2">
    <source>
        <dbReference type="ARBA" id="ARBA00009865"/>
    </source>
</evidence>
<sequence length="422" mass="48245">MTEITNTKNAMLLIEQYGWGTLGTHDPTIVKEENDYYMFSTDTAVNNSPTKGIQIRKSKDLVHWEYVGTALNNIPNEAFEWSKAQGLWAPDVIKYNGVYYLYYSASTFGSTVSCIGLAKATHLQGPWQDEGIVVKTAPSIATHNAIDANVVKDKEENYWLCYGSFFGGIHLVRLNMETGFPEKENDYGKLIARRPQAVEGAIEGAFIYYHEATDFYYLFASYDSLSDSYNIRVARSKNITGPYIDKNGKNMIDTEGAPHSIGVKLVGSYQFKNDIAWIAPGHNSIFADNQKLYMVHHVRVEAFSSYHYAYIRELFWLEKGWPVVSPEHYQRTNEHTYSANDLLGEWEWIAFDEDTNLKESKIVNVRDTDLYAIQAIANNQFQHMVEDFQFVVFPCMDWKQNKKTIGFSGLTREGRAIFGKRV</sequence>
<proteinExistence type="inferred from homology"/>
<dbReference type="InterPro" id="IPR006710">
    <property type="entry name" value="Glyco_hydro_43"/>
</dbReference>
<dbReference type="InterPro" id="IPR023296">
    <property type="entry name" value="Glyco_hydro_beta-prop_sf"/>
</dbReference>
<dbReference type="Gene3D" id="2.115.10.20">
    <property type="entry name" value="Glycosyl hydrolase domain, family 43"/>
    <property type="match status" value="1"/>
</dbReference>
<evidence type="ECO:0000256" key="3">
    <source>
        <dbReference type="ARBA" id="ARBA00022801"/>
    </source>
</evidence>
<dbReference type="Pfam" id="PF04616">
    <property type="entry name" value="Glyco_hydro_43"/>
    <property type="match status" value="1"/>
</dbReference>
<organism evidence="7 8">
    <name type="scientific">Niallia hominis</name>
    <dbReference type="NCBI Taxonomy" id="3133173"/>
    <lineage>
        <taxon>Bacteria</taxon>
        <taxon>Bacillati</taxon>
        <taxon>Bacillota</taxon>
        <taxon>Bacilli</taxon>
        <taxon>Bacillales</taxon>
        <taxon>Bacillaceae</taxon>
        <taxon>Niallia</taxon>
    </lineage>
</organism>
<dbReference type="Pfam" id="PF16369">
    <property type="entry name" value="GH43_C"/>
    <property type="match status" value="1"/>
</dbReference>
<comment type="similarity">
    <text evidence="2 5">Belongs to the glycosyl hydrolase 43 family.</text>
</comment>
<protein>
    <submittedName>
        <fullName evidence="7">Arabinan endo-1,5-alpha-L-arabinosidase</fullName>
    </submittedName>
</protein>
<dbReference type="InterPro" id="IPR050727">
    <property type="entry name" value="GH43_arabinanases"/>
</dbReference>
<keyword evidence="4 5" id="KW-0326">Glycosidase</keyword>
<comment type="caution">
    <text evidence="7">The sequence shown here is derived from an EMBL/GenBank/DDBJ whole genome shotgun (WGS) entry which is preliminary data.</text>
</comment>
<dbReference type="PANTHER" id="PTHR43301:SF3">
    <property type="entry name" value="ARABINAN ENDO-1,5-ALPHA-L-ARABINOSIDASE A-RELATED"/>
    <property type="match status" value="1"/>
</dbReference>
<evidence type="ECO:0000256" key="1">
    <source>
        <dbReference type="ARBA" id="ARBA00004834"/>
    </source>
</evidence>
<evidence type="ECO:0000313" key="8">
    <source>
        <dbReference type="Proteomes" id="UP001465426"/>
    </source>
</evidence>
<evidence type="ECO:0000256" key="4">
    <source>
        <dbReference type="ARBA" id="ARBA00023295"/>
    </source>
</evidence>
<dbReference type="InterPro" id="IPR032291">
    <property type="entry name" value="Abn2_C"/>
</dbReference>
<dbReference type="CDD" id="cd08998">
    <property type="entry name" value="GH43_Arb43a-like"/>
    <property type="match status" value="1"/>
</dbReference>
<comment type="pathway">
    <text evidence="1">Glycan metabolism; L-arabinan degradation.</text>
</comment>
<dbReference type="PANTHER" id="PTHR43301">
    <property type="entry name" value="ARABINAN ENDO-1,5-ALPHA-L-ARABINOSIDASE"/>
    <property type="match status" value="1"/>
</dbReference>
<accession>A0ABV1F2M0</accession>
<dbReference type="EMBL" id="JBBMFN010000030">
    <property type="protein sequence ID" value="MEQ2466577.1"/>
    <property type="molecule type" value="Genomic_DNA"/>
</dbReference>